<gene>
    <name evidence="1" type="ORF">PSQ39_11160</name>
</gene>
<keyword evidence="2" id="KW-1185">Reference proteome</keyword>
<dbReference type="GO" id="GO:0008168">
    <property type="term" value="F:methyltransferase activity"/>
    <property type="evidence" value="ECO:0007669"/>
    <property type="project" value="UniProtKB-KW"/>
</dbReference>
<keyword evidence="1" id="KW-0489">Methyltransferase</keyword>
<dbReference type="PANTHER" id="PTHR42912:SF85">
    <property type="entry name" value="METHYLTRANSFERASE TYPE 11"/>
    <property type="match status" value="1"/>
</dbReference>
<dbReference type="EMBL" id="JAQSIO010000003">
    <property type="protein sequence ID" value="MDD0815189.1"/>
    <property type="molecule type" value="Genomic_DNA"/>
</dbReference>
<dbReference type="PANTHER" id="PTHR42912">
    <property type="entry name" value="METHYLTRANSFERASE"/>
    <property type="match status" value="1"/>
</dbReference>
<keyword evidence="1" id="KW-0808">Transferase</keyword>
<dbReference type="InterPro" id="IPR029063">
    <property type="entry name" value="SAM-dependent_MTases_sf"/>
</dbReference>
<dbReference type="Pfam" id="PF13489">
    <property type="entry name" value="Methyltransf_23"/>
    <property type="match status" value="1"/>
</dbReference>
<dbReference type="RefSeq" id="WP_273926843.1">
    <property type="nucleotide sequence ID" value="NZ_JAQSIO010000003.1"/>
</dbReference>
<name>A0ABT5MH22_9BURK</name>
<protein>
    <submittedName>
        <fullName evidence="1">Class I SAM-dependent methyltransferase</fullName>
    </submittedName>
</protein>
<evidence type="ECO:0000313" key="1">
    <source>
        <dbReference type="EMBL" id="MDD0815189.1"/>
    </source>
</evidence>
<dbReference type="Proteomes" id="UP001528672">
    <property type="component" value="Unassembled WGS sequence"/>
</dbReference>
<proteinExistence type="predicted"/>
<evidence type="ECO:0000313" key="2">
    <source>
        <dbReference type="Proteomes" id="UP001528672"/>
    </source>
</evidence>
<dbReference type="CDD" id="cd02440">
    <property type="entry name" value="AdoMet_MTases"/>
    <property type="match status" value="1"/>
</dbReference>
<dbReference type="InterPro" id="IPR050508">
    <property type="entry name" value="Methyltransf_Superfamily"/>
</dbReference>
<sequence>MIKVIKVINYTEHVNAVLGRGWAQDGLVVNVLGSESGCMPHMLAEVVVTTFLSSKILSSIRNPFVMSFFKAALKSIPAVNRAVRALDNQHERNEFVHAALAAIPAGKTLLDAGCGSQRYRPACAHLLYKSQDFGQYDVDLKKMIGSDDPSGEQKYAYGTLDYVGNIWEIAAPDASFDAILCTEVFEHIPYPNETLREFSRLLKPGGQLILTAPSNCLRHMDPYFFYAGFSDRWFERFLAESGLIAQEITPVGDYYSWLSVEVARTALTHSIMAKLALLPAFLYFRSQKKTSLSTDTLCMGYHVIAHKPLV</sequence>
<dbReference type="GO" id="GO:0032259">
    <property type="term" value="P:methylation"/>
    <property type="evidence" value="ECO:0007669"/>
    <property type="project" value="UniProtKB-KW"/>
</dbReference>
<reference evidence="1 2" key="1">
    <citation type="submission" date="2023-02" db="EMBL/GenBank/DDBJ databases">
        <title>Bacterial whole genome sequence for Curvibacter sp. HBC28.</title>
        <authorList>
            <person name="Le V."/>
            <person name="Ko S.-R."/>
            <person name="Ahn C.-Y."/>
            <person name="Oh H.-M."/>
        </authorList>
    </citation>
    <scope>NUCLEOTIDE SEQUENCE [LARGE SCALE GENOMIC DNA]</scope>
    <source>
        <strain evidence="1 2">HBC28</strain>
    </source>
</reference>
<dbReference type="Gene3D" id="3.40.50.150">
    <property type="entry name" value="Vaccinia Virus protein VP39"/>
    <property type="match status" value="1"/>
</dbReference>
<accession>A0ABT5MH22</accession>
<dbReference type="SUPFAM" id="SSF53335">
    <property type="entry name" value="S-adenosyl-L-methionine-dependent methyltransferases"/>
    <property type="match status" value="1"/>
</dbReference>
<organism evidence="1 2">
    <name type="scientific">Curvibacter microcysteis</name>
    <dbReference type="NCBI Taxonomy" id="3026419"/>
    <lineage>
        <taxon>Bacteria</taxon>
        <taxon>Pseudomonadati</taxon>
        <taxon>Pseudomonadota</taxon>
        <taxon>Betaproteobacteria</taxon>
        <taxon>Burkholderiales</taxon>
        <taxon>Comamonadaceae</taxon>
        <taxon>Curvibacter</taxon>
    </lineage>
</organism>
<comment type="caution">
    <text evidence="1">The sequence shown here is derived from an EMBL/GenBank/DDBJ whole genome shotgun (WGS) entry which is preliminary data.</text>
</comment>